<feature type="transmembrane region" description="Helical" evidence="12">
    <location>
        <begin position="175"/>
        <end position="205"/>
    </location>
</feature>
<keyword evidence="9 12" id="KW-1133">Transmembrane helix</keyword>
<keyword evidence="7" id="KW-0378">Hydrolase</keyword>
<evidence type="ECO:0000256" key="3">
    <source>
        <dbReference type="ARBA" id="ARBA00007931"/>
    </source>
</evidence>
<keyword evidence="10" id="KW-0482">Metalloprotease</keyword>
<gene>
    <name evidence="14" type="ORF">GCM10011391_11210</name>
</gene>
<proteinExistence type="inferred from homology"/>
<dbReference type="GO" id="GO:0016020">
    <property type="term" value="C:membrane"/>
    <property type="evidence" value="ECO:0007669"/>
    <property type="project" value="UniProtKB-SubCell"/>
</dbReference>
<keyword evidence="11 12" id="KW-0472">Membrane</keyword>
<dbReference type="InterPro" id="IPR008915">
    <property type="entry name" value="Peptidase_M50"/>
</dbReference>
<evidence type="ECO:0000256" key="12">
    <source>
        <dbReference type="SAM" id="Phobius"/>
    </source>
</evidence>
<evidence type="ECO:0000259" key="13">
    <source>
        <dbReference type="Pfam" id="PF02163"/>
    </source>
</evidence>
<evidence type="ECO:0000256" key="2">
    <source>
        <dbReference type="ARBA" id="ARBA00004141"/>
    </source>
</evidence>
<name>A0A8J2VN81_9BACL</name>
<dbReference type="PANTHER" id="PTHR39188">
    <property type="entry name" value="MEMBRANE-ASSOCIATED ZINC METALLOPROTEASE M50B"/>
    <property type="match status" value="1"/>
</dbReference>
<evidence type="ECO:0000256" key="7">
    <source>
        <dbReference type="ARBA" id="ARBA00022801"/>
    </source>
</evidence>
<evidence type="ECO:0000256" key="6">
    <source>
        <dbReference type="ARBA" id="ARBA00022723"/>
    </source>
</evidence>
<dbReference type="CDD" id="cd06160">
    <property type="entry name" value="S2P-M50_like_2"/>
    <property type="match status" value="1"/>
</dbReference>
<feature type="transmembrane region" description="Helical" evidence="12">
    <location>
        <begin position="111"/>
        <end position="130"/>
    </location>
</feature>
<keyword evidence="15" id="KW-1185">Reference proteome</keyword>
<evidence type="ECO:0000313" key="14">
    <source>
        <dbReference type="EMBL" id="GGE34274.1"/>
    </source>
</evidence>
<dbReference type="EMBL" id="BMIR01000003">
    <property type="protein sequence ID" value="GGE34274.1"/>
    <property type="molecule type" value="Genomic_DNA"/>
</dbReference>
<feature type="transmembrane region" description="Helical" evidence="12">
    <location>
        <begin position="137"/>
        <end position="155"/>
    </location>
</feature>
<dbReference type="AlphaFoldDB" id="A0A8J2VN81"/>
<keyword evidence="5 12" id="KW-0812">Transmembrane</keyword>
<dbReference type="GO" id="GO:0046872">
    <property type="term" value="F:metal ion binding"/>
    <property type="evidence" value="ECO:0007669"/>
    <property type="project" value="UniProtKB-KW"/>
</dbReference>
<feature type="transmembrane region" description="Helical" evidence="12">
    <location>
        <begin position="81"/>
        <end position="99"/>
    </location>
</feature>
<reference evidence="14" key="1">
    <citation type="journal article" date="2014" name="Int. J. Syst. Evol. Microbiol.">
        <title>Complete genome sequence of Corynebacterium casei LMG S-19264T (=DSM 44701T), isolated from a smear-ripened cheese.</title>
        <authorList>
            <consortium name="US DOE Joint Genome Institute (JGI-PGF)"/>
            <person name="Walter F."/>
            <person name="Albersmeier A."/>
            <person name="Kalinowski J."/>
            <person name="Ruckert C."/>
        </authorList>
    </citation>
    <scope>NUCLEOTIDE SEQUENCE</scope>
    <source>
        <strain evidence="14">CGMCC 1.15371</strain>
    </source>
</reference>
<dbReference type="GO" id="GO:0006508">
    <property type="term" value="P:proteolysis"/>
    <property type="evidence" value="ECO:0007669"/>
    <property type="project" value="UniProtKB-KW"/>
</dbReference>
<accession>A0A8J2VN81</accession>
<dbReference type="RefSeq" id="WP_188690379.1">
    <property type="nucleotide sequence ID" value="NZ_BMIR01000003.1"/>
</dbReference>
<dbReference type="GO" id="GO:0008237">
    <property type="term" value="F:metallopeptidase activity"/>
    <property type="evidence" value="ECO:0007669"/>
    <property type="project" value="UniProtKB-KW"/>
</dbReference>
<comment type="cofactor">
    <cofactor evidence="1">
        <name>Zn(2+)</name>
        <dbReference type="ChEBI" id="CHEBI:29105"/>
    </cofactor>
</comment>
<sequence length="386" mass="44026">MAERKNNTGRGLIVASGLLILSKLKWLIALLKFSKFGGMIISLLISLGAYAVFFGWKFGVVLIYLLFIHEMGHLVAAKQKGIKTSPAVFIPFMGALIGMKEQPKDAATEAYLAYGGPLAGLISVVPAIILYHFTGQLIWALVIMLGAMLNLFNLFPISPLDGGRVVAVLSPHMWLLGLVGVLVFAYFFPSVILIFIIIFGFFSWWRRIREDYMMKTIDLQAEARRVLIEKIKELGKDLFYQYYTDEEGPMVNHVMKGFLTRQISEDQALIQDKLSRMKKWYIPFLQDKSRLLREKYLIQLQMNQLLFQIIEAIQGTEDISMQVAEQDHVIQQLRKQQDRINKYYHSTLRTKLIVFIAYILLAGALGALFVYGQSILNDYSFNTPFS</sequence>
<evidence type="ECO:0000256" key="4">
    <source>
        <dbReference type="ARBA" id="ARBA00022670"/>
    </source>
</evidence>
<evidence type="ECO:0000256" key="10">
    <source>
        <dbReference type="ARBA" id="ARBA00023049"/>
    </source>
</evidence>
<dbReference type="Proteomes" id="UP000628775">
    <property type="component" value="Unassembled WGS sequence"/>
</dbReference>
<reference evidence="14" key="2">
    <citation type="submission" date="2020-09" db="EMBL/GenBank/DDBJ databases">
        <authorList>
            <person name="Sun Q."/>
            <person name="Zhou Y."/>
        </authorList>
    </citation>
    <scope>NUCLEOTIDE SEQUENCE</scope>
    <source>
        <strain evidence="14">CGMCC 1.15371</strain>
    </source>
</reference>
<dbReference type="PANTHER" id="PTHR39188:SF3">
    <property type="entry name" value="STAGE IV SPORULATION PROTEIN FB"/>
    <property type="match status" value="1"/>
</dbReference>
<protein>
    <submittedName>
        <fullName evidence="14">Site-2 protease family protein</fullName>
    </submittedName>
</protein>
<dbReference type="Pfam" id="PF02163">
    <property type="entry name" value="Peptidase_M50"/>
    <property type="match status" value="1"/>
</dbReference>
<comment type="caution">
    <text evidence="14">The sequence shown here is derived from an EMBL/GenBank/DDBJ whole genome shotgun (WGS) entry which is preliminary data.</text>
</comment>
<evidence type="ECO:0000256" key="5">
    <source>
        <dbReference type="ARBA" id="ARBA00022692"/>
    </source>
</evidence>
<feature type="transmembrane region" description="Helical" evidence="12">
    <location>
        <begin position="352"/>
        <end position="371"/>
    </location>
</feature>
<keyword evidence="8" id="KW-0862">Zinc</keyword>
<evidence type="ECO:0000313" key="15">
    <source>
        <dbReference type="Proteomes" id="UP000628775"/>
    </source>
</evidence>
<evidence type="ECO:0000256" key="1">
    <source>
        <dbReference type="ARBA" id="ARBA00001947"/>
    </source>
</evidence>
<keyword evidence="4 14" id="KW-0645">Protease</keyword>
<feature type="transmembrane region" description="Helical" evidence="12">
    <location>
        <begin position="12"/>
        <end position="33"/>
    </location>
</feature>
<comment type="similarity">
    <text evidence="3">Belongs to the peptidase M50B family.</text>
</comment>
<feature type="domain" description="Peptidase M50" evidence="13">
    <location>
        <begin position="59"/>
        <end position="132"/>
    </location>
</feature>
<evidence type="ECO:0000256" key="8">
    <source>
        <dbReference type="ARBA" id="ARBA00022833"/>
    </source>
</evidence>
<evidence type="ECO:0000256" key="9">
    <source>
        <dbReference type="ARBA" id="ARBA00022989"/>
    </source>
</evidence>
<organism evidence="14 15">
    <name type="scientific">Pullulanibacillus camelliae</name>
    <dbReference type="NCBI Taxonomy" id="1707096"/>
    <lineage>
        <taxon>Bacteria</taxon>
        <taxon>Bacillati</taxon>
        <taxon>Bacillota</taxon>
        <taxon>Bacilli</taxon>
        <taxon>Bacillales</taxon>
        <taxon>Sporolactobacillaceae</taxon>
        <taxon>Pullulanibacillus</taxon>
    </lineage>
</organism>
<feature type="transmembrane region" description="Helical" evidence="12">
    <location>
        <begin position="39"/>
        <end position="69"/>
    </location>
</feature>
<keyword evidence="6" id="KW-0479">Metal-binding</keyword>
<comment type="subcellular location">
    <subcellularLocation>
        <location evidence="2">Membrane</location>
        <topology evidence="2">Multi-pass membrane protein</topology>
    </subcellularLocation>
</comment>
<evidence type="ECO:0000256" key="11">
    <source>
        <dbReference type="ARBA" id="ARBA00023136"/>
    </source>
</evidence>